<gene>
    <name evidence="2" type="ORF">JY572_17125</name>
</gene>
<evidence type="ECO:0000313" key="2">
    <source>
        <dbReference type="EMBL" id="QSQ17655.1"/>
    </source>
</evidence>
<dbReference type="EMBL" id="CP071091">
    <property type="protein sequence ID" value="QSQ17655.1"/>
    <property type="molecule type" value="Genomic_DNA"/>
</dbReference>
<dbReference type="Gene3D" id="3.40.710.10">
    <property type="entry name" value="DD-peptidase/beta-lactamase superfamily"/>
    <property type="match status" value="1"/>
</dbReference>
<evidence type="ECO:0000259" key="1">
    <source>
        <dbReference type="Pfam" id="PF00144"/>
    </source>
</evidence>
<dbReference type="InterPro" id="IPR012338">
    <property type="entry name" value="Beta-lactam/transpept-like"/>
</dbReference>
<dbReference type="Pfam" id="PF00144">
    <property type="entry name" value="Beta-lactamase"/>
    <property type="match status" value="1"/>
</dbReference>
<dbReference type="InterPro" id="IPR050789">
    <property type="entry name" value="Diverse_Enzym_Activities"/>
</dbReference>
<feature type="domain" description="Beta-lactamase-related" evidence="1">
    <location>
        <begin position="82"/>
        <end position="350"/>
    </location>
</feature>
<name>A0ABX7NFS0_9BACT</name>
<dbReference type="InterPro" id="IPR023650">
    <property type="entry name" value="Beta-lactam_class-A_AS"/>
</dbReference>
<dbReference type="InterPro" id="IPR001466">
    <property type="entry name" value="Beta-lactam-related"/>
</dbReference>
<evidence type="ECO:0000313" key="3">
    <source>
        <dbReference type="Proteomes" id="UP000663090"/>
    </source>
</evidence>
<organism evidence="2 3">
    <name type="scientific">Myxococcus landrumensis</name>
    <dbReference type="NCBI Taxonomy" id="2813577"/>
    <lineage>
        <taxon>Bacteria</taxon>
        <taxon>Pseudomonadati</taxon>
        <taxon>Myxococcota</taxon>
        <taxon>Myxococcia</taxon>
        <taxon>Myxococcales</taxon>
        <taxon>Cystobacterineae</taxon>
        <taxon>Myxococcaceae</taxon>
        <taxon>Myxococcus</taxon>
    </lineage>
</organism>
<accession>A0ABX7NFS0</accession>
<keyword evidence="3" id="KW-1185">Reference proteome</keyword>
<dbReference type="SUPFAM" id="SSF56601">
    <property type="entry name" value="beta-lactamase/transpeptidase-like"/>
    <property type="match status" value="1"/>
</dbReference>
<reference evidence="2 3" key="1">
    <citation type="submission" date="2021-02" db="EMBL/GenBank/DDBJ databases">
        <title>De Novo genome assembly of isolated myxobacteria.</title>
        <authorList>
            <person name="Stevens D.C."/>
        </authorList>
    </citation>
    <scope>NUCLEOTIDE SEQUENCE [LARGE SCALE GENOMIC DNA]</scope>
    <source>
        <strain evidence="2 3">SCHIC003</strain>
    </source>
</reference>
<dbReference type="PANTHER" id="PTHR43283">
    <property type="entry name" value="BETA-LACTAMASE-RELATED"/>
    <property type="match status" value="1"/>
</dbReference>
<proteinExistence type="predicted"/>
<dbReference type="Proteomes" id="UP000663090">
    <property type="component" value="Chromosome"/>
</dbReference>
<dbReference type="PROSITE" id="PS51257">
    <property type="entry name" value="PROKAR_LIPOPROTEIN"/>
    <property type="match status" value="1"/>
</dbReference>
<dbReference type="PROSITE" id="PS00146">
    <property type="entry name" value="BETA_LACTAMASE_A"/>
    <property type="match status" value="1"/>
</dbReference>
<sequence>MGSRSASTSVLFCVFLFGALSCRSHEPEVLACEPDAVRASLQQAMQEALEAHPGNAGWLMSVRIPSVGLEFSEAVHSAKVDTLDARAPFRIASVTKTYLAAALLRLVEDGKLSLDDTVASVVPAPYPELLRAGGYRPEQMTVEQLLTHTSGLYDYAQSEDYLATVLEAPDHVWTREAQVRFALEHGRPVGAPGERYVYSDTGYLLLGALLEDRTGLGLAEAYRRLLHFERLGLRSTWLETPESPPLAPQSYDGFPLASIHATADLFGGGGLVSNTPELARFFEALFSGEVFTRASTLERMTRVPSTNTEDGGGMGIFRLERAGAQPCYLHEGFWGIAAMVCPELDVSVAIAGLETTQLGTGMRDLLRAAVKAGTECRPAP</sequence>
<protein>
    <submittedName>
        <fullName evidence="2">Beta-lactamase family protein</fullName>
    </submittedName>
</protein>
<dbReference type="RefSeq" id="WP_206719274.1">
    <property type="nucleotide sequence ID" value="NZ_CP071091.1"/>
</dbReference>